<dbReference type="InterPro" id="IPR051628">
    <property type="entry name" value="LUBAC_E3_Ligases"/>
</dbReference>
<evidence type="ECO:0000256" key="1">
    <source>
        <dbReference type="ARBA" id="ARBA00004906"/>
    </source>
</evidence>
<dbReference type="Pfam" id="PF01485">
    <property type="entry name" value="IBR"/>
    <property type="match status" value="1"/>
</dbReference>
<dbReference type="SMART" id="SM00184">
    <property type="entry name" value="RING"/>
    <property type="match status" value="2"/>
</dbReference>
<evidence type="ECO:0000256" key="4">
    <source>
        <dbReference type="ARBA" id="ARBA00022737"/>
    </source>
</evidence>
<accession>A0AAN6YB43</accession>
<dbReference type="EMBL" id="MU858073">
    <property type="protein sequence ID" value="KAK4216034.1"/>
    <property type="molecule type" value="Genomic_DNA"/>
</dbReference>
<sequence>IQIDIKSLDPGYRDWTIDVKPGDSVRNIERIMRHKFAASDRPFGEATAFRRLFASDGKELTQDDVVTRYLSPIWYRGSSLSDTWKFTHYLDRHGAQQRLDSALTEELVKDINAGATVKQLRRKIADQWDIEDANRVVLIAKGGFRPQSIKGNGWVVNEIKEKWLCRWIAIDICPEKKYYVLKGLGREYIFHPDQKFEHTLHMKEMLRDRVFRNVQQQYGKSSSFHLPCKSITLSYISYKGGVARNSHRPVWGGEYTFDLADLDQAEVFSNEEAWLLPATATCMVCIEDKKISDLPVRVTAGCKHELATCKACLDQWLTSSLESGTWDRLRCPECPELLKHADLHRYASKATFSRYDELVTREALKDLPHFRWCLSTACTSGQIDDAACTKFKCNECKSSHCIRHNVRWHKGETCEQYDKRNKKRLKDDKASEEVIKKTSKNCPECKKAVTKWTGCNHITCVCGHEWCYVCFAKFERNNIGFLFCRHKPECTEVDPFIDVVD</sequence>
<gene>
    <name evidence="11" type="ORF">QBC37DRAFT_255771</name>
</gene>
<evidence type="ECO:0000256" key="7">
    <source>
        <dbReference type="ARBA" id="ARBA00022833"/>
    </source>
</evidence>
<feature type="non-terminal residue" evidence="11">
    <location>
        <position position="1"/>
    </location>
</feature>
<evidence type="ECO:0000256" key="5">
    <source>
        <dbReference type="ARBA" id="ARBA00022771"/>
    </source>
</evidence>
<comment type="pathway">
    <text evidence="1">Protein modification; protein ubiquitination.</text>
</comment>
<dbReference type="InterPro" id="IPR002867">
    <property type="entry name" value="IBR_dom"/>
</dbReference>
<evidence type="ECO:0000259" key="10">
    <source>
        <dbReference type="PROSITE" id="PS51873"/>
    </source>
</evidence>
<dbReference type="CDD" id="cd20335">
    <property type="entry name" value="BRcat_RBR"/>
    <property type="match status" value="1"/>
</dbReference>
<dbReference type="SMART" id="SM00647">
    <property type="entry name" value="IBR"/>
    <property type="match status" value="2"/>
</dbReference>
<comment type="caution">
    <text evidence="11">The sequence shown here is derived from an EMBL/GenBank/DDBJ whole genome shotgun (WGS) entry which is preliminary data.</text>
</comment>
<keyword evidence="2" id="KW-0808">Transferase</keyword>
<dbReference type="PROSITE" id="PS51873">
    <property type="entry name" value="TRIAD"/>
    <property type="match status" value="1"/>
</dbReference>
<feature type="domain" description="RING-type" evidence="10">
    <location>
        <begin position="278"/>
        <end position="494"/>
    </location>
</feature>
<evidence type="ECO:0000313" key="11">
    <source>
        <dbReference type="EMBL" id="KAK4216034.1"/>
    </source>
</evidence>
<evidence type="ECO:0008006" key="13">
    <source>
        <dbReference type="Google" id="ProtNLM"/>
    </source>
</evidence>
<keyword evidence="7" id="KW-0862">Zinc</keyword>
<evidence type="ECO:0000256" key="8">
    <source>
        <dbReference type="PROSITE-ProRule" id="PRU00175"/>
    </source>
</evidence>
<dbReference type="PROSITE" id="PS50089">
    <property type="entry name" value="ZF_RING_2"/>
    <property type="match status" value="1"/>
</dbReference>
<dbReference type="Gene3D" id="3.30.40.10">
    <property type="entry name" value="Zinc/RING finger domain, C3HC4 (zinc finger)"/>
    <property type="match status" value="1"/>
</dbReference>
<reference evidence="11" key="1">
    <citation type="journal article" date="2023" name="Mol. Phylogenet. Evol.">
        <title>Genome-scale phylogeny and comparative genomics of the fungal order Sordariales.</title>
        <authorList>
            <person name="Hensen N."/>
            <person name="Bonometti L."/>
            <person name="Westerberg I."/>
            <person name="Brannstrom I.O."/>
            <person name="Guillou S."/>
            <person name="Cros-Aarteil S."/>
            <person name="Calhoun S."/>
            <person name="Haridas S."/>
            <person name="Kuo A."/>
            <person name="Mondo S."/>
            <person name="Pangilinan J."/>
            <person name="Riley R."/>
            <person name="LaButti K."/>
            <person name="Andreopoulos B."/>
            <person name="Lipzen A."/>
            <person name="Chen C."/>
            <person name="Yan M."/>
            <person name="Daum C."/>
            <person name="Ng V."/>
            <person name="Clum A."/>
            <person name="Steindorff A."/>
            <person name="Ohm R.A."/>
            <person name="Martin F."/>
            <person name="Silar P."/>
            <person name="Natvig D.O."/>
            <person name="Lalanne C."/>
            <person name="Gautier V."/>
            <person name="Ament-Velasquez S.L."/>
            <person name="Kruys A."/>
            <person name="Hutchinson M.I."/>
            <person name="Powell A.J."/>
            <person name="Barry K."/>
            <person name="Miller A.N."/>
            <person name="Grigoriev I.V."/>
            <person name="Debuchy R."/>
            <person name="Gladieux P."/>
            <person name="Hiltunen Thoren M."/>
            <person name="Johannesson H."/>
        </authorList>
    </citation>
    <scope>NUCLEOTIDE SEQUENCE</scope>
    <source>
        <strain evidence="11">PSN293</strain>
    </source>
</reference>
<reference evidence="11" key="2">
    <citation type="submission" date="2023-05" db="EMBL/GenBank/DDBJ databases">
        <authorList>
            <consortium name="Lawrence Berkeley National Laboratory"/>
            <person name="Steindorff A."/>
            <person name="Hensen N."/>
            <person name="Bonometti L."/>
            <person name="Westerberg I."/>
            <person name="Brannstrom I.O."/>
            <person name="Guillou S."/>
            <person name="Cros-Aarteil S."/>
            <person name="Calhoun S."/>
            <person name="Haridas S."/>
            <person name="Kuo A."/>
            <person name="Mondo S."/>
            <person name="Pangilinan J."/>
            <person name="Riley R."/>
            <person name="Labutti K."/>
            <person name="Andreopoulos B."/>
            <person name="Lipzen A."/>
            <person name="Chen C."/>
            <person name="Yanf M."/>
            <person name="Daum C."/>
            <person name="Ng V."/>
            <person name="Clum A."/>
            <person name="Ohm R."/>
            <person name="Martin F."/>
            <person name="Silar P."/>
            <person name="Natvig D."/>
            <person name="Lalanne C."/>
            <person name="Gautier V."/>
            <person name="Ament-Velasquez S.L."/>
            <person name="Kruys A."/>
            <person name="Hutchinson M.I."/>
            <person name="Powell A.J."/>
            <person name="Barry K."/>
            <person name="Miller A.N."/>
            <person name="Grigoriev I.V."/>
            <person name="Debuchy R."/>
            <person name="Gladieux P."/>
            <person name="Thoren M.H."/>
            <person name="Johannesson H."/>
        </authorList>
    </citation>
    <scope>NUCLEOTIDE SEQUENCE</scope>
    <source>
        <strain evidence="11">PSN293</strain>
    </source>
</reference>
<keyword evidence="3" id="KW-0479">Metal-binding</keyword>
<dbReference type="GO" id="GO:0008270">
    <property type="term" value="F:zinc ion binding"/>
    <property type="evidence" value="ECO:0007669"/>
    <property type="project" value="UniProtKB-KW"/>
</dbReference>
<keyword evidence="5 8" id="KW-0863">Zinc-finger</keyword>
<name>A0AAN6YB43_9PEZI</name>
<keyword evidence="12" id="KW-1185">Reference proteome</keyword>
<evidence type="ECO:0000256" key="2">
    <source>
        <dbReference type="ARBA" id="ARBA00022679"/>
    </source>
</evidence>
<feature type="domain" description="RING-type" evidence="9">
    <location>
        <begin position="282"/>
        <end position="334"/>
    </location>
</feature>
<dbReference type="InterPro" id="IPR044066">
    <property type="entry name" value="TRIAD_supradom"/>
</dbReference>
<proteinExistence type="predicted"/>
<dbReference type="Pfam" id="PF26200">
    <property type="entry name" value="Rcat_RNF216"/>
    <property type="match status" value="1"/>
</dbReference>
<keyword evidence="6" id="KW-0833">Ubl conjugation pathway</keyword>
<dbReference type="GO" id="GO:0016740">
    <property type="term" value="F:transferase activity"/>
    <property type="evidence" value="ECO:0007669"/>
    <property type="project" value="UniProtKB-KW"/>
</dbReference>
<dbReference type="CDD" id="cd20336">
    <property type="entry name" value="Rcat_RBR"/>
    <property type="match status" value="1"/>
</dbReference>
<protein>
    <recommendedName>
        <fullName evidence="13">RING-type domain-containing protein</fullName>
    </recommendedName>
</protein>
<evidence type="ECO:0000313" key="12">
    <source>
        <dbReference type="Proteomes" id="UP001301769"/>
    </source>
</evidence>
<evidence type="ECO:0000259" key="9">
    <source>
        <dbReference type="PROSITE" id="PS50089"/>
    </source>
</evidence>
<dbReference type="PANTHER" id="PTHR22770">
    <property type="entry name" value="UBIQUITIN CONJUGATING ENZYME 7 INTERACTING PROTEIN-RELATED"/>
    <property type="match status" value="1"/>
</dbReference>
<dbReference type="InterPro" id="IPR001841">
    <property type="entry name" value="Znf_RING"/>
</dbReference>
<dbReference type="AlphaFoldDB" id="A0AAN6YB43"/>
<organism evidence="11 12">
    <name type="scientific">Rhypophila decipiens</name>
    <dbReference type="NCBI Taxonomy" id="261697"/>
    <lineage>
        <taxon>Eukaryota</taxon>
        <taxon>Fungi</taxon>
        <taxon>Dikarya</taxon>
        <taxon>Ascomycota</taxon>
        <taxon>Pezizomycotina</taxon>
        <taxon>Sordariomycetes</taxon>
        <taxon>Sordariomycetidae</taxon>
        <taxon>Sordariales</taxon>
        <taxon>Naviculisporaceae</taxon>
        <taxon>Rhypophila</taxon>
    </lineage>
</organism>
<feature type="non-terminal residue" evidence="11">
    <location>
        <position position="501"/>
    </location>
</feature>
<evidence type="ECO:0000256" key="6">
    <source>
        <dbReference type="ARBA" id="ARBA00022786"/>
    </source>
</evidence>
<dbReference type="SUPFAM" id="SSF57850">
    <property type="entry name" value="RING/U-box"/>
    <property type="match status" value="3"/>
</dbReference>
<evidence type="ECO:0000256" key="3">
    <source>
        <dbReference type="ARBA" id="ARBA00022723"/>
    </source>
</evidence>
<dbReference type="Gene3D" id="1.20.120.1750">
    <property type="match status" value="1"/>
</dbReference>
<keyword evidence="4" id="KW-0677">Repeat</keyword>
<dbReference type="Proteomes" id="UP001301769">
    <property type="component" value="Unassembled WGS sequence"/>
</dbReference>
<dbReference type="InterPro" id="IPR013083">
    <property type="entry name" value="Znf_RING/FYVE/PHD"/>
</dbReference>